<evidence type="ECO:0000313" key="1">
    <source>
        <dbReference type="EMBL" id="OGG13377.1"/>
    </source>
</evidence>
<dbReference type="Proteomes" id="UP000177383">
    <property type="component" value="Unassembled WGS sequence"/>
</dbReference>
<dbReference type="SUPFAM" id="SSF143011">
    <property type="entry name" value="RelE-like"/>
    <property type="match status" value="1"/>
</dbReference>
<comment type="caution">
    <text evidence="1">The sequence shown here is derived from an EMBL/GenBank/DDBJ whole genome shotgun (WGS) entry which is preliminary data.</text>
</comment>
<dbReference type="InterPro" id="IPR035093">
    <property type="entry name" value="RelE/ParE_toxin_dom_sf"/>
</dbReference>
<dbReference type="Gene3D" id="3.30.2310.20">
    <property type="entry name" value="RelE-like"/>
    <property type="match status" value="1"/>
</dbReference>
<proteinExistence type="predicted"/>
<dbReference type="STRING" id="1798375.A2773_06050"/>
<sequence length="88" mass="10558">MKQIVFSTSFRKAYRERIVLHPHLVKLFRKKFKIFKSKDQVELYIHALGGRMTGQSAFFLDYDLRLVFKETKNSYIFIDIGTHPQVYQ</sequence>
<accession>A0A1F5ZMQ8</accession>
<evidence type="ECO:0008006" key="3">
    <source>
        <dbReference type="Google" id="ProtNLM"/>
    </source>
</evidence>
<reference evidence="1 2" key="1">
    <citation type="journal article" date="2016" name="Nat. Commun.">
        <title>Thousands of microbial genomes shed light on interconnected biogeochemical processes in an aquifer system.</title>
        <authorList>
            <person name="Anantharaman K."/>
            <person name="Brown C.T."/>
            <person name="Hug L.A."/>
            <person name="Sharon I."/>
            <person name="Castelle C.J."/>
            <person name="Probst A.J."/>
            <person name="Thomas B.C."/>
            <person name="Singh A."/>
            <person name="Wilkins M.J."/>
            <person name="Karaoz U."/>
            <person name="Brodie E.L."/>
            <person name="Williams K.H."/>
            <person name="Hubbard S.S."/>
            <person name="Banfield J.F."/>
        </authorList>
    </citation>
    <scope>NUCLEOTIDE SEQUENCE [LARGE SCALE GENOMIC DNA]</scope>
</reference>
<name>A0A1F5ZMQ8_9BACT</name>
<organism evidence="1 2">
    <name type="scientific">Candidatus Gottesmanbacteria bacterium RIFCSPHIGHO2_01_FULL_39_10</name>
    <dbReference type="NCBI Taxonomy" id="1798375"/>
    <lineage>
        <taxon>Bacteria</taxon>
        <taxon>Candidatus Gottesmaniibacteriota</taxon>
    </lineage>
</organism>
<protein>
    <recommendedName>
        <fullName evidence="3">Plasmid stabilization protein</fullName>
    </recommendedName>
</protein>
<gene>
    <name evidence="1" type="ORF">A2773_06050</name>
</gene>
<dbReference type="EMBL" id="MFJE01000055">
    <property type="protein sequence ID" value="OGG13377.1"/>
    <property type="molecule type" value="Genomic_DNA"/>
</dbReference>
<dbReference type="AlphaFoldDB" id="A0A1F5ZMQ8"/>
<evidence type="ECO:0000313" key="2">
    <source>
        <dbReference type="Proteomes" id="UP000177383"/>
    </source>
</evidence>